<reference evidence="2" key="1">
    <citation type="submission" date="2021-01" db="UniProtKB">
        <authorList>
            <consortium name="EnsemblMetazoa"/>
        </authorList>
    </citation>
    <scope>IDENTIFICATION</scope>
</reference>
<evidence type="ECO:0000313" key="3">
    <source>
        <dbReference type="Proteomes" id="UP000594262"/>
    </source>
</evidence>
<feature type="region of interest" description="Disordered" evidence="1">
    <location>
        <begin position="208"/>
        <end position="231"/>
    </location>
</feature>
<feature type="region of interest" description="Disordered" evidence="1">
    <location>
        <begin position="1"/>
        <end position="27"/>
    </location>
</feature>
<organism evidence="2 3">
    <name type="scientific">Clytia hemisphaerica</name>
    <dbReference type="NCBI Taxonomy" id="252671"/>
    <lineage>
        <taxon>Eukaryota</taxon>
        <taxon>Metazoa</taxon>
        <taxon>Cnidaria</taxon>
        <taxon>Hydrozoa</taxon>
        <taxon>Hydroidolina</taxon>
        <taxon>Leptothecata</taxon>
        <taxon>Obeliida</taxon>
        <taxon>Clytiidae</taxon>
        <taxon>Clytia</taxon>
    </lineage>
</organism>
<dbReference type="OrthoDB" id="6272197at2759"/>
<accession>A0A7M5WKX5</accession>
<feature type="region of interest" description="Disordered" evidence="1">
    <location>
        <begin position="976"/>
        <end position="997"/>
    </location>
</feature>
<proteinExistence type="predicted"/>
<evidence type="ECO:0000313" key="2">
    <source>
        <dbReference type="EnsemblMetazoa" id="CLYHEMP008308.1"/>
    </source>
</evidence>
<dbReference type="Proteomes" id="UP000594262">
    <property type="component" value="Unplaced"/>
</dbReference>
<protein>
    <submittedName>
        <fullName evidence="2">Uncharacterized protein</fullName>
    </submittedName>
</protein>
<sequence>MTETFHQKHQIKSEEPESATPEQVSSLNGSIYCQESSLDGTIYSNRNSSESSFGNATQNEDSTLQFTRKPGNIKVEQDVDLYDSSSTSYLITQANVNETLNHSFDSFNISSNSNRNANIFSQDVEECPNINETHHSKTINLAPYRQSSSQNVNTLKRNTQTLYDGDKTLETEKTVNTSTGNIGDKTVLETNTSIQSQQTSDRLNTLTVTNGEENNNNDDDDVILSDDSDKAHDPNAGKLSWTVPAISTYCVREEEAENSRAYKRHYVTSAQVVSVARVRKKVPMNRGFHYAGSPLFQQIHEQFGEIYPTAQENHALPLQLLHTCLVSKLVKECFFHAKTKKELSMVFLPITKMPNKLSEMIWKIGNELMKSPYGNADKDFFLQKMKLLTHYPQGVRIYLDEVVRNFSVDFHLQLSKIYLKMTERISKDRFTDDPYTRLMYGYLEYCLWKEQKDDWERLKSGNNGANSQGNEAKNCWSNFEDEEEKEEVLETDTSDPVELVYHADRALRHWNNIVENTGTWDLLLPKYMEIFSSYNIDKEVWNLLEVHAGNNSDNYLSYVYLILWNNTTGANEMEDMLHVYEKLASLNPSNDLLQSYMGYLRKSKHFDALLDLMVKRLSYTECSRSFFDWDLLACLLQDNQQLVPVFQGKLRAKRYWFDLHYQNHQLASQEGSKEHEEVEALKMKVAKIADLYNLFAPQKDQEEGTLPNNQIEHTIQLPSFNDEDDDQLSTSALSDTDNEDELDFDVDEELQCDFVLQSDCEENIDIEPNRDNANSDAENYGVDQSIGISNGGDKRTDEIESSGDNPFSQNRNGTSVESNKTMKVVTIPIASIPKPRSQSELDELMKSERQRYMDFAEWLEEERLLHAQRDLPVSVLLNGIEYQCEKIEREEFFTLVSKNDNSLLDQKNEYDENLQLFKDEDFVTISKPDRESGYRERKFLEEPLPARDLKSNRHCSLPQPDLNFSFNGEESIEGLTLPGRDTNYHDIEPSDRRKSPERINHFKNNANFDETTKRREFNLTGSINVNEQFHLSFSSDTEESNHEVMFKRESKSDPALPNSLLNLHGEVVGTDSIENLANLGSKTVREESYVKRRRRLVFESDTDESSTRESVVQDSEDECLFSPSTLESGKRHHLHSLFDKDEIITSTQKDEKQPKYDFENHDNKSTFSPILQKYETGNLAPLLPSNHTENRGQISELPTLVQVNKGLYHCEPYDINDFVKAIKNQQRMKTRHKLIVQTMKPDWKARRRKRTQTAENIIQRYFLNLKNEISERRSGSSSNEYLPYLSTDLEQPIVSHTSISIGVENIGQNSLKRKKCTKRLRGDNKESTCFKKRYLQVKHRNHTRPITHGSILLRRQLKKRREKLVMRKKKEEEHKTQSIWERTRNSLRNVNNLMEIANEIRSFDRRSTKQLTSFLELQHREELIRVRKSFDAPKGFSFHDISNL</sequence>
<dbReference type="GeneID" id="136799268"/>
<feature type="region of interest" description="Disordered" evidence="1">
    <location>
        <begin position="784"/>
        <end position="816"/>
    </location>
</feature>
<feature type="compositionally biased region" description="Basic and acidic residues" evidence="1">
    <location>
        <begin position="982"/>
        <end position="997"/>
    </location>
</feature>
<dbReference type="EnsemblMetazoa" id="CLYHEMT008308.1">
    <property type="protein sequence ID" value="CLYHEMP008308.1"/>
    <property type="gene ID" value="CLYHEMG008308"/>
</dbReference>
<feature type="compositionally biased region" description="Polar residues" evidence="1">
    <location>
        <begin position="43"/>
        <end position="66"/>
    </location>
</feature>
<feature type="compositionally biased region" description="Acidic residues" evidence="1">
    <location>
        <begin position="215"/>
        <end position="226"/>
    </location>
</feature>
<name>A0A7M5WKX5_9CNID</name>
<keyword evidence="3" id="KW-1185">Reference proteome</keyword>
<feature type="region of interest" description="Disordered" evidence="1">
    <location>
        <begin position="718"/>
        <end position="739"/>
    </location>
</feature>
<evidence type="ECO:0000256" key="1">
    <source>
        <dbReference type="SAM" id="MobiDB-lite"/>
    </source>
</evidence>
<dbReference type="RefSeq" id="XP_066912064.1">
    <property type="nucleotide sequence ID" value="XM_067055963.1"/>
</dbReference>
<feature type="compositionally biased region" description="Polar residues" evidence="1">
    <location>
        <begin position="802"/>
        <end position="816"/>
    </location>
</feature>
<feature type="region of interest" description="Disordered" evidence="1">
    <location>
        <begin position="43"/>
        <end position="69"/>
    </location>
</feature>